<evidence type="ECO:0000313" key="2">
    <source>
        <dbReference type="EMBL" id="ASJ70218.1"/>
    </source>
</evidence>
<sequence length="225" mass="24957">MQLSMALKPHRKLFSRITAGCLLIMCALPSHAFEELTDVQTLIYDTGHLSNTIEGDVIKYHYKAINPGEDNIVDTASLNIIKALPEGRRDVELNFLTDSRNLPLPPFSGYRGNPVVIAMLEHVAQSMATATGGGTLYFRNRIRDALANKELAVESGKDQYDQKEIVTSNVSFSPFIDDTYLEASSIFRHALFSFKFSDSAPAGVLRISVTAQADDQQFNRILSLE</sequence>
<evidence type="ECO:0000256" key="1">
    <source>
        <dbReference type="SAM" id="SignalP"/>
    </source>
</evidence>
<accession>A0A2Z2NK11</accession>
<dbReference type="OrthoDB" id="5801444at2"/>
<dbReference type="EMBL" id="CP018632">
    <property type="protein sequence ID" value="ASJ70218.1"/>
    <property type="molecule type" value="Genomic_DNA"/>
</dbReference>
<feature type="chain" id="PRO_5016454378" evidence="1">
    <location>
        <begin position="33"/>
        <end position="225"/>
    </location>
</feature>
<dbReference type="KEGG" id="gai:IMCC3135_00460"/>
<dbReference type="RefSeq" id="WP_157735658.1">
    <property type="nucleotide sequence ID" value="NZ_CP018632.1"/>
</dbReference>
<dbReference type="Proteomes" id="UP000250079">
    <property type="component" value="Chromosome"/>
</dbReference>
<gene>
    <name evidence="2" type="ORF">IMCC3135_00460</name>
</gene>
<keyword evidence="3" id="KW-1185">Reference proteome</keyword>
<organism evidence="2 3">
    <name type="scientific">Granulosicoccus antarcticus IMCC3135</name>
    <dbReference type="NCBI Taxonomy" id="1192854"/>
    <lineage>
        <taxon>Bacteria</taxon>
        <taxon>Pseudomonadati</taxon>
        <taxon>Pseudomonadota</taxon>
        <taxon>Gammaproteobacteria</taxon>
        <taxon>Chromatiales</taxon>
        <taxon>Granulosicoccaceae</taxon>
        <taxon>Granulosicoccus</taxon>
    </lineage>
</organism>
<evidence type="ECO:0000313" key="3">
    <source>
        <dbReference type="Proteomes" id="UP000250079"/>
    </source>
</evidence>
<keyword evidence="1" id="KW-0732">Signal</keyword>
<proteinExistence type="predicted"/>
<feature type="signal peptide" evidence="1">
    <location>
        <begin position="1"/>
        <end position="32"/>
    </location>
</feature>
<reference evidence="2 3" key="1">
    <citation type="submission" date="2016-12" db="EMBL/GenBank/DDBJ databases">
        <authorList>
            <person name="Song W.-J."/>
            <person name="Kurnit D.M."/>
        </authorList>
    </citation>
    <scope>NUCLEOTIDE SEQUENCE [LARGE SCALE GENOMIC DNA]</scope>
    <source>
        <strain evidence="2 3">IMCC3135</strain>
    </source>
</reference>
<dbReference type="AlphaFoldDB" id="A0A2Z2NK11"/>
<protein>
    <submittedName>
        <fullName evidence="2">Uncharacterized protein</fullName>
    </submittedName>
</protein>
<name>A0A2Z2NK11_9GAMM</name>